<accession>A0AAV3YB74</accession>
<protein>
    <submittedName>
        <fullName evidence="2">Uncharacterized protein</fullName>
    </submittedName>
</protein>
<feature type="non-terminal residue" evidence="2">
    <location>
        <position position="78"/>
    </location>
</feature>
<comment type="caution">
    <text evidence="2">The sequence shown here is derived from an EMBL/GenBank/DDBJ whole genome shotgun (WGS) entry which is preliminary data.</text>
</comment>
<keyword evidence="3" id="KW-1185">Reference proteome</keyword>
<organism evidence="2 3">
    <name type="scientific">Plakobranchus ocellatus</name>
    <dbReference type="NCBI Taxonomy" id="259542"/>
    <lineage>
        <taxon>Eukaryota</taxon>
        <taxon>Metazoa</taxon>
        <taxon>Spiralia</taxon>
        <taxon>Lophotrochozoa</taxon>
        <taxon>Mollusca</taxon>
        <taxon>Gastropoda</taxon>
        <taxon>Heterobranchia</taxon>
        <taxon>Euthyneura</taxon>
        <taxon>Panpulmonata</taxon>
        <taxon>Sacoglossa</taxon>
        <taxon>Placobranchoidea</taxon>
        <taxon>Plakobranchidae</taxon>
        <taxon>Plakobranchus</taxon>
    </lineage>
</organism>
<dbReference type="EMBL" id="BLXT01000668">
    <property type="protein sequence ID" value="GFN79533.1"/>
    <property type="molecule type" value="Genomic_DNA"/>
</dbReference>
<reference evidence="2 3" key="1">
    <citation type="journal article" date="2021" name="Elife">
        <title>Chloroplast acquisition without the gene transfer in kleptoplastic sea slugs, Plakobranchus ocellatus.</title>
        <authorList>
            <person name="Maeda T."/>
            <person name="Takahashi S."/>
            <person name="Yoshida T."/>
            <person name="Shimamura S."/>
            <person name="Takaki Y."/>
            <person name="Nagai Y."/>
            <person name="Toyoda A."/>
            <person name="Suzuki Y."/>
            <person name="Arimoto A."/>
            <person name="Ishii H."/>
            <person name="Satoh N."/>
            <person name="Nishiyama T."/>
            <person name="Hasebe M."/>
            <person name="Maruyama T."/>
            <person name="Minagawa J."/>
            <person name="Obokata J."/>
            <person name="Shigenobu S."/>
        </authorList>
    </citation>
    <scope>NUCLEOTIDE SEQUENCE [LARGE SCALE GENOMIC DNA]</scope>
</reference>
<dbReference type="Proteomes" id="UP000735302">
    <property type="component" value="Unassembled WGS sequence"/>
</dbReference>
<evidence type="ECO:0000256" key="1">
    <source>
        <dbReference type="SAM" id="MobiDB-lite"/>
    </source>
</evidence>
<evidence type="ECO:0000313" key="3">
    <source>
        <dbReference type="Proteomes" id="UP000735302"/>
    </source>
</evidence>
<proteinExistence type="predicted"/>
<name>A0AAV3YB74_9GAST</name>
<feature type="compositionally biased region" description="Basic and acidic residues" evidence="1">
    <location>
        <begin position="1"/>
        <end position="15"/>
    </location>
</feature>
<evidence type="ECO:0000313" key="2">
    <source>
        <dbReference type="EMBL" id="GFN79533.1"/>
    </source>
</evidence>
<dbReference type="AlphaFoldDB" id="A0AAV3YB74"/>
<gene>
    <name evidence="2" type="ORF">PoB_000603900</name>
</gene>
<sequence length="78" mass="8379">MGSAGDNKDNDCDGQRDEDDCSQTVAATRDCPAEVTGDLDIYGTSFTFLIPDHCSDNISLLVMSDTVDSFQVTVKTPL</sequence>
<feature type="region of interest" description="Disordered" evidence="1">
    <location>
        <begin position="1"/>
        <end position="27"/>
    </location>
</feature>